<dbReference type="InterPro" id="IPR029044">
    <property type="entry name" value="Nucleotide-diphossugar_trans"/>
</dbReference>
<comment type="caution">
    <text evidence="2">The sequence shown here is derived from an EMBL/GenBank/DDBJ whole genome shotgun (WGS) entry which is preliminary data.</text>
</comment>
<proteinExistence type="predicted"/>
<feature type="domain" description="Peptidase S9 prolyl oligopeptidase catalytic" evidence="1">
    <location>
        <begin position="5"/>
        <end position="60"/>
    </location>
</feature>
<dbReference type="Gene3D" id="3.40.50.1820">
    <property type="entry name" value="alpha/beta hydrolase"/>
    <property type="match status" value="1"/>
</dbReference>
<dbReference type="GO" id="GO:0006508">
    <property type="term" value="P:proteolysis"/>
    <property type="evidence" value="ECO:0007669"/>
    <property type="project" value="InterPro"/>
</dbReference>
<dbReference type="VEuPathDB" id="FungiDB:H310_11580"/>
<dbReference type="Proteomes" id="UP000285060">
    <property type="component" value="Unassembled WGS sequence"/>
</dbReference>
<evidence type="ECO:0000313" key="2">
    <source>
        <dbReference type="EMBL" id="RHY25975.1"/>
    </source>
</evidence>
<dbReference type="VEuPathDB" id="FungiDB:H310_11579"/>
<sequence length="711" mass="79647">MWELSPMANDLAAIQTPVLLGLGGKDRRVPPTQGIQFFHSLQHHGRTVRVQWYPDDCHPLDSVKAYGDFAVHWGLCVIFLAYAGVPSTTSRTLTNSSVAAYPDGNRFAYMLYATTELTMCNALIMARNIRRLGTPPSIPIVILVSAALETQQHAWTATVEATHTKMTFVEPWISQSMRGESSIWRESLTKLRIFEERGYDRVVYLDSDMWLHRNLDHLFALTSSDDSASVDETLHKAPYDDRLAQLRPLHVQGEGGRGASDSMLWAPRAYYISPQPFFASTLLVFTPSNARFRQLSQAVAASTRPDYYDMDVLNDVWHPVTFLPPHYVVLNADLLAPDSNLLGFANASDRIANTYAHHYSSLPNREYGKPHREIPPFHPWLSLAAHLWQLCKAVKVLRTLSSHDESNVHDKRYMLMMPPKPIGNCHSDCPKDMADQGLFCRKKEYARGAGYPWKIGDSLNDDAMFKRCENDNGGRGTCEKYGLVVYPKCKEGFTSFGCCMCRPSPPDCEKLGLAGRIGLSCAKKIIIGSPHLRTCAPYEELSAGLCYKKCLKGFHGIGPICWNRAPPEWFQCGTGATKTSEECEQIKTDKILSVASLVLKITTEFSSSSEEVLKAKVDSGKLTTLNKAWNSIKSKSVVQNALKAYDGANRRKSGYRAIQDLVKGVRTTRDFVQIATTVTLILNYTHISREYKYQTCDKVVDPDACISEEEQ</sequence>
<protein>
    <recommendedName>
        <fullName evidence="1">Peptidase S9 prolyl oligopeptidase catalytic domain-containing protein</fullName>
    </recommendedName>
</protein>
<dbReference type="InterPro" id="IPR001375">
    <property type="entry name" value="Peptidase_S9_cat"/>
</dbReference>
<dbReference type="SUPFAM" id="SSF53448">
    <property type="entry name" value="Nucleotide-diphospho-sugar transferases"/>
    <property type="match status" value="1"/>
</dbReference>
<dbReference type="InterPro" id="IPR050587">
    <property type="entry name" value="GNT1/Glycosyltrans_8"/>
</dbReference>
<name>A0A418AMJ9_9STRA</name>
<dbReference type="Gene3D" id="3.90.550.10">
    <property type="entry name" value="Spore Coat Polysaccharide Biosynthesis Protein SpsA, Chain A"/>
    <property type="match status" value="1"/>
</dbReference>
<dbReference type="GO" id="GO:0008236">
    <property type="term" value="F:serine-type peptidase activity"/>
    <property type="evidence" value="ECO:0007669"/>
    <property type="project" value="InterPro"/>
</dbReference>
<dbReference type="AlphaFoldDB" id="A0A418AMJ9"/>
<keyword evidence="3" id="KW-1185">Reference proteome</keyword>
<dbReference type="SUPFAM" id="SSF53474">
    <property type="entry name" value="alpha/beta-Hydrolases"/>
    <property type="match status" value="1"/>
</dbReference>
<evidence type="ECO:0000259" key="1">
    <source>
        <dbReference type="Pfam" id="PF00326"/>
    </source>
</evidence>
<organism evidence="2 3">
    <name type="scientific">Aphanomyces invadans</name>
    <dbReference type="NCBI Taxonomy" id="157072"/>
    <lineage>
        <taxon>Eukaryota</taxon>
        <taxon>Sar</taxon>
        <taxon>Stramenopiles</taxon>
        <taxon>Oomycota</taxon>
        <taxon>Saprolegniomycetes</taxon>
        <taxon>Saprolegniales</taxon>
        <taxon>Verrucalvaceae</taxon>
        <taxon>Aphanomyces</taxon>
    </lineage>
</organism>
<evidence type="ECO:0000313" key="3">
    <source>
        <dbReference type="Proteomes" id="UP000285060"/>
    </source>
</evidence>
<dbReference type="InterPro" id="IPR029058">
    <property type="entry name" value="AB_hydrolase_fold"/>
</dbReference>
<dbReference type="VEuPathDB" id="FungiDB:H310_10599"/>
<dbReference type="EMBL" id="QUSY01001121">
    <property type="protein sequence ID" value="RHY25975.1"/>
    <property type="molecule type" value="Genomic_DNA"/>
</dbReference>
<reference evidence="2 3" key="1">
    <citation type="submission" date="2018-08" db="EMBL/GenBank/DDBJ databases">
        <title>Aphanomyces genome sequencing and annotation.</title>
        <authorList>
            <person name="Minardi D."/>
            <person name="Oidtmann B."/>
            <person name="Van Der Giezen M."/>
            <person name="Studholme D.J."/>
        </authorList>
    </citation>
    <scope>NUCLEOTIDE SEQUENCE [LARGE SCALE GENOMIC DNA]</scope>
    <source>
        <strain evidence="2 3">NJM0002</strain>
    </source>
</reference>
<accession>A0A418AMJ9</accession>
<gene>
    <name evidence="2" type="ORF">DYB32_007975</name>
</gene>
<dbReference type="PANTHER" id="PTHR11183">
    <property type="entry name" value="GLYCOGENIN SUBFAMILY MEMBER"/>
    <property type="match status" value="1"/>
</dbReference>
<dbReference type="Pfam" id="PF00326">
    <property type="entry name" value="Peptidase_S9"/>
    <property type="match status" value="1"/>
</dbReference>